<feature type="domain" description="Mvd1 C-terminal" evidence="1">
    <location>
        <begin position="1"/>
        <end position="75"/>
    </location>
</feature>
<dbReference type="SUPFAM" id="SSF55060">
    <property type="entry name" value="GHMP Kinase, C-terminal domain"/>
    <property type="match status" value="1"/>
</dbReference>
<evidence type="ECO:0000259" key="1">
    <source>
        <dbReference type="Pfam" id="PF18376"/>
    </source>
</evidence>
<protein>
    <recommendedName>
        <fullName evidence="1">Mvd1 C-terminal domain-containing protein</fullName>
    </recommendedName>
</protein>
<dbReference type="Gene3D" id="3.30.70.890">
    <property type="entry name" value="GHMP kinase, C-terminal domain"/>
    <property type="match status" value="1"/>
</dbReference>
<dbReference type="GO" id="GO:0004163">
    <property type="term" value="F:diphosphomevalonate decarboxylase activity"/>
    <property type="evidence" value="ECO:0007669"/>
    <property type="project" value="TreeGrafter"/>
</dbReference>
<dbReference type="GO" id="GO:0005829">
    <property type="term" value="C:cytosol"/>
    <property type="evidence" value="ECO:0007669"/>
    <property type="project" value="TreeGrafter"/>
</dbReference>
<dbReference type="InterPro" id="IPR036554">
    <property type="entry name" value="GHMP_kinase_C_sf"/>
</dbReference>
<reference evidence="2 3" key="1">
    <citation type="submission" date="2018-11" db="EMBL/GenBank/DDBJ databases">
        <authorList>
            <consortium name="Pathogen Informatics"/>
        </authorList>
    </citation>
    <scope>NUCLEOTIDE SEQUENCE [LARGE SCALE GENOMIC DNA]</scope>
</reference>
<dbReference type="InterPro" id="IPR041431">
    <property type="entry name" value="Mvd1_C"/>
</dbReference>
<dbReference type="Pfam" id="PF18376">
    <property type="entry name" value="MDD_C"/>
    <property type="match status" value="1"/>
</dbReference>
<dbReference type="PANTHER" id="PTHR10977:SF3">
    <property type="entry name" value="DIPHOSPHOMEVALONATE DECARBOXYLASE"/>
    <property type="match status" value="1"/>
</dbReference>
<organism evidence="2 3">
    <name type="scientific">Dibothriocephalus latus</name>
    <name type="common">Fish tapeworm</name>
    <name type="synonym">Diphyllobothrium latum</name>
    <dbReference type="NCBI Taxonomy" id="60516"/>
    <lineage>
        <taxon>Eukaryota</taxon>
        <taxon>Metazoa</taxon>
        <taxon>Spiralia</taxon>
        <taxon>Lophotrochozoa</taxon>
        <taxon>Platyhelminthes</taxon>
        <taxon>Cestoda</taxon>
        <taxon>Eucestoda</taxon>
        <taxon>Diphyllobothriidea</taxon>
        <taxon>Diphyllobothriidae</taxon>
        <taxon>Dibothriocephalus</taxon>
    </lineage>
</organism>
<dbReference type="PANTHER" id="PTHR10977">
    <property type="entry name" value="DIPHOSPHOMEVALONATE DECARBOXYLASE"/>
    <property type="match status" value="1"/>
</dbReference>
<evidence type="ECO:0000313" key="3">
    <source>
        <dbReference type="Proteomes" id="UP000281553"/>
    </source>
</evidence>
<feature type="non-terminal residue" evidence="2">
    <location>
        <position position="76"/>
    </location>
</feature>
<keyword evidence="3" id="KW-1185">Reference proteome</keyword>
<proteinExistence type="predicted"/>
<evidence type="ECO:0000313" key="2">
    <source>
        <dbReference type="EMBL" id="VDN32269.1"/>
    </source>
</evidence>
<dbReference type="GO" id="GO:0019287">
    <property type="term" value="P:isopentenyl diphosphate biosynthetic process, mevalonate pathway"/>
    <property type="evidence" value="ECO:0007669"/>
    <property type="project" value="TreeGrafter"/>
</dbReference>
<name>A0A3P7QQN2_DIBLA</name>
<dbReference type="AlphaFoldDB" id="A0A3P7QQN2"/>
<accession>A0A3P7QQN2</accession>
<dbReference type="Proteomes" id="UP000281553">
    <property type="component" value="Unassembled WGS sequence"/>
</dbReference>
<sequence length="76" mass="8777">MRSTMQTSLLFRETRKVAVAQRLPLFIEALHRRDFPALAELTMRESNALHAACLDSWPPAIFLNETSFAVMRFIQL</sequence>
<dbReference type="EMBL" id="UYRU01081911">
    <property type="protein sequence ID" value="VDN32269.1"/>
    <property type="molecule type" value="Genomic_DNA"/>
</dbReference>
<gene>
    <name evidence="2" type="ORF">DILT_LOCUS15940</name>
</gene>
<dbReference type="OrthoDB" id="10253702at2759"/>